<dbReference type="PANTHER" id="PTHR48097:SF9">
    <property type="entry name" value="L-THREONINE ALDOLASE"/>
    <property type="match status" value="1"/>
</dbReference>
<dbReference type="Gene3D" id="3.40.640.10">
    <property type="entry name" value="Type I PLP-dependent aspartate aminotransferase-like (Major domain)"/>
    <property type="match status" value="1"/>
</dbReference>
<organism evidence="8 9">
    <name type="scientific">Aliirhizobium smilacinae</name>
    <dbReference type="NCBI Taxonomy" id="1395944"/>
    <lineage>
        <taxon>Bacteria</taxon>
        <taxon>Pseudomonadati</taxon>
        <taxon>Pseudomonadota</taxon>
        <taxon>Alphaproteobacteria</taxon>
        <taxon>Hyphomicrobiales</taxon>
        <taxon>Rhizobiaceae</taxon>
        <taxon>Aliirhizobium</taxon>
    </lineage>
</organism>
<sequence length="366" mass="38456">MLSNRKPIDLRTDTATLPTPEMYQAMAAAPLGDDGWRDDPTVLELERTTATLLGKEAALFLPSGTMADLVALMAAGRRHGGELIAHDGAWVLGGASHGGYATIAGLAARPIPGPRGAMDLEMLEEAIDPIGHHRAPFTAIVAIENTHTAENGAVLSIEHMSAVKAMAEKKGVTLFLDGARLPHAAVALGTTLADVASYGDLVTLSLCKALGAPAGSMLAGSAEMIERALLYRKLLGGAMRQSGLLAACALVALRTPLSTIETYHARAARLAEGLGRIDPQFADPELTVTNLLTLDVRHTGLDAAQWVKALAAEDVLVAPMGRFKLRLLTHSEVLDEDIDEAIARFAIVRSRCPSTATEQLAGFGVA</sequence>
<comment type="subunit">
    <text evidence="3">Homotetramer.</text>
</comment>
<dbReference type="InterPro" id="IPR001597">
    <property type="entry name" value="ArAA_b-elim_lyase/Thr_aldolase"/>
</dbReference>
<evidence type="ECO:0000256" key="6">
    <source>
        <dbReference type="PIRSR" id="PIRSR017617-1"/>
    </source>
</evidence>
<evidence type="ECO:0000256" key="1">
    <source>
        <dbReference type="ARBA" id="ARBA00001933"/>
    </source>
</evidence>
<evidence type="ECO:0000256" key="2">
    <source>
        <dbReference type="ARBA" id="ARBA00006966"/>
    </source>
</evidence>
<dbReference type="PANTHER" id="PTHR48097">
    <property type="entry name" value="L-THREONINE ALDOLASE-RELATED"/>
    <property type="match status" value="1"/>
</dbReference>
<dbReference type="NCBIfam" id="NF041359">
    <property type="entry name" value="GntG_guanitoxin"/>
    <property type="match status" value="1"/>
</dbReference>
<name>A0A5C4XLD5_9HYPH</name>
<dbReference type="RefSeq" id="WP_139676371.1">
    <property type="nucleotide sequence ID" value="NZ_VDMN01000002.1"/>
</dbReference>
<evidence type="ECO:0000313" key="9">
    <source>
        <dbReference type="Proteomes" id="UP000311605"/>
    </source>
</evidence>
<evidence type="ECO:0000256" key="5">
    <source>
        <dbReference type="ARBA" id="ARBA00023239"/>
    </source>
</evidence>
<dbReference type="GO" id="GO:0006567">
    <property type="term" value="P:L-threonine catabolic process"/>
    <property type="evidence" value="ECO:0007669"/>
    <property type="project" value="TreeGrafter"/>
</dbReference>
<dbReference type="FunFam" id="3.40.640.10:FF:000030">
    <property type="entry name" value="Low-specificity L-threonine aldolase"/>
    <property type="match status" value="1"/>
</dbReference>
<dbReference type="PIRSF" id="PIRSF017617">
    <property type="entry name" value="Thr_aldolase"/>
    <property type="match status" value="1"/>
</dbReference>
<keyword evidence="5" id="KW-0456">Lyase</keyword>
<feature type="domain" description="Aromatic amino acid beta-eliminating lyase/threonine aldolase" evidence="7">
    <location>
        <begin position="9"/>
        <end position="294"/>
    </location>
</feature>
<dbReference type="Proteomes" id="UP000311605">
    <property type="component" value="Unassembled WGS sequence"/>
</dbReference>
<evidence type="ECO:0000259" key="7">
    <source>
        <dbReference type="Pfam" id="PF01212"/>
    </source>
</evidence>
<protein>
    <submittedName>
        <fullName evidence="8">Aminotransferase class I/II-fold pyridoxal phosphate-dependent enzyme</fullName>
    </submittedName>
</protein>
<dbReference type="GO" id="GO:0005829">
    <property type="term" value="C:cytosol"/>
    <property type="evidence" value="ECO:0007669"/>
    <property type="project" value="TreeGrafter"/>
</dbReference>
<feature type="modified residue" description="N6-(pyridoxal phosphate)lysine" evidence="6">
    <location>
        <position position="208"/>
    </location>
</feature>
<evidence type="ECO:0000313" key="8">
    <source>
        <dbReference type="EMBL" id="TNM63460.1"/>
    </source>
</evidence>
<dbReference type="InterPro" id="IPR015422">
    <property type="entry name" value="PyrdxlP-dep_Trfase_small"/>
</dbReference>
<comment type="similarity">
    <text evidence="2">Belongs to the threonine aldolase family.</text>
</comment>
<keyword evidence="8" id="KW-0032">Aminotransferase</keyword>
<dbReference type="SUPFAM" id="SSF53383">
    <property type="entry name" value="PLP-dependent transferases"/>
    <property type="match status" value="1"/>
</dbReference>
<dbReference type="EMBL" id="VDMN01000002">
    <property type="protein sequence ID" value="TNM63460.1"/>
    <property type="molecule type" value="Genomic_DNA"/>
</dbReference>
<keyword evidence="9" id="KW-1185">Reference proteome</keyword>
<dbReference type="OrthoDB" id="9774495at2"/>
<dbReference type="InterPro" id="IPR023603">
    <property type="entry name" value="Low_specificity_L-TA-like"/>
</dbReference>
<dbReference type="Gene3D" id="3.90.1150.10">
    <property type="entry name" value="Aspartate Aminotransferase, domain 1"/>
    <property type="match status" value="1"/>
</dbReference>
<proteinExistence type="inferred from homology"/>
<evidence type="ECO:0000256" key="3">
    <source>
        <dbReference type="ARBA" id="ARBA00011881"/>
    </source>
</evidence>
<dbReference type="InterPro" id="IPR015421">
    <property type="entry name" value="PyrdxlP-dep_Trfase_major"/>
</dbReference>
<keyword evidence="4" id="KW-0663">Pyridoxal phosphate</keyword>
<dbReference type="GO" id="GO:0006545">
    <property type="term" value="P:glycine biosynthetic process"/>
    <property type="evidence" value="ECO:0007669"/>
    <property type="project" value="TreeGrafter"/>
</dbReference>
<comment type="cofactor">
    <cofactor evidence="1">
        <name>pyridoxal 5'-phosphate</name>
        <dbReference type="ChEBI" id="CHEBI:597326"/>
    </cofactor>
</comment>
<gene>
    <name evidence="8" type="ORF">FHP24_11630</name>
</gene>
<dbReference type="InterPro" id="IPR015424">
    <property type="entry name" value="PyrdxlP-dep_Trfase"/>
</dbReference>
<keyword evidence="8" id="KW-0808">Transferase</keyword>
<comment type="caution">
    <text evidence="8">The sequence shown here is derived from an EMBL/GenBank/DDBJ whole genome shotgun (WGS) entry which is preliminary data.</text>
</comment>
<dbReference type="GO" id="GO:0008483">
    <property type="term" value="F:transaminase activity"/>
    <property type="evidence" value="ECO:0007669"/>
    <property type="project" value="UniProtKB-KW"/>
</dbReference>
<accession>A0A5C4XLD5</accession>
<reference evidence="8 9" key="1">
    <citation type="submission" date="2019-06" db="EMBL/GenBank/DDBJ databases">
        <title>The draft genome of Rhizobium smilacinae PTYR-5.</title>
        <authorList>
            <person name="Liu L."/>
            <person name="Li L."/>
            <person name="Zhang X."/>
        </authorList>
    </citation>
    <scope>NUCLEOTIDE SEQUENCE [LARGE SCALE GENOMIC DNA]</scope>
    <source>
        <strain evidence="8 9">PTYR-5</strain>
    </source>
</reference>
<evidence type="ECO:0000256" key="4">
    <source>
        <dbReference type="ARBA" id="ARBA00022898"/>
    </source>
</evidence>
<dbReference type="Pfam" id="PF01212">
    <property type="entry name" value="Beta_elim_lyase"/>
    <property type="match status" value="1"/>
</dbReference>
<dbReference type="AlphaFoldDB" id="A0A5C4XLD5"/>
<dbReference type="GO" id="GO:0008732">
    <property type="term" value="F:L-allo-threonine aldolase activity"/>
    <property type="evidence" value="ECO:0007669"/>
    <property type="project" value="TreeGrafter"/>
</dbReference>